<evidence type="ECO:0000313" key="2">
    <source>
        <dbReference type="Proteomes" id="UP000199144"/>
    </source>
</evidence>
<dbReference type="Gene3D" id="6.10.250.730">
    <property type="match status" value="1"/>
</dbReference>
<dbReference type="Proteomes" id="UP000199144">
    <property type="component" value="Unassembled WGS sequence"/>
</dbReference>
<dbReference type="EMBL" id="FOTQ01000005">
    <property type="protein sequence ID" value="SFM25091.1"/>
    <property type="molecule type" value="Genomic_DNA"/>
</dbReference>
<dbReference type="InterPro" id="IPR010385">
    <property type="entry name" value="DUF982"/>
</dbReference>
<accession>A0A1I4PBH5</accession>
<sequence length="90" mass="9834">MIEINWGNPMTFVLSPEGGKQKFTTIEQAAYWLRNKWPVADQCRDSAIDQIDAAMSCLVSVCAARTAFISAAESAGFTPDRTVTGDFELA</sequence>
<dbReference type="STRING" id="254406.SAMN04488042_105164"/>
<organism evidence="1 2">
    <name type="scientific">Shimia aestuarii</name>
    <dbReference type="NCBI Taxonomy" id="254406"/>
    <lineage>
        <taxon>Bacteria</taxon>
        <taxon>Pseudomonadati</taxon>
        <taxon>Pseudomonadota</taxon>
        <taxon>Alphaproteobacteria</taxon>
        <taxon>Rhodobacterales</taxon>
        <taxon>Roseobacteraceae</taxon>
    </lineage>
</organism>
<protein>
    <recommendedName>
        <fullName evidence="3">DUF982 domain-containing protein</fullName>
    </recommendedName>
</protein>
<evidence type="ECO:0000313" key="1">
    <source>
        <dbReference type="EMBL" id="SFM25091.1"/>
    </source>
</evidence>
<gene>
    <name evidence="1" type="ORF">SAMN04488042_105164</name>
</gene>
<keyword evidence="2" id="KW-1185">Reference proteome</keyword>
<dbReference type="AlphaFoldDB" id="A0A1I4PBH5"/>
<dbReference type="Pfam" id="PF06169">
    <property type="entry name" value="DUF982"/>
    <property type="match status" value="1"/>
</dbReference>
<reference evidence="1 2" key="1">
    <citation type="submission" date="2016-10" db="EMBL/GenBank/DDBJ databases">
        <authorList>
            <person name="de Groot N.N."/>
        </authorList>
    </citation>
    <scope>NUCLEOTIDE SEQUENCE [LARGE SCALE GENOMIC DNA]</scope>
    <source>
        <strain evidence="1 2">DSM 15283</strain>
    </source>
</reference>
<proteinExistence type="predicted"/>
<name>A0A1I4PBH5_9RHOB</name>
<evidence type="ECO:0008006" key="3">
    <source>
        <dbReference type="Google" id="ProtNLM"/>
    </source>
</evidence>